<evidence type="ECO:0000256" key="4">
    <source>
        <dbReference type="ARBA" id="ARBA00023239"/>
    </source>
</evidence>
<evidence type="ECO:0000256" key="1">
    <source>
        <dbReference type="ARBA" id="ARBA00001933"/>
    </source>
</evidence>
<dbReference type="GO" id="GO:0019752">
    <property type="term" value="P:carboxylic acid metabolic process"/>
    <property type="evidence" value="ECO:0007669"/>
    <property type="project" value="InterPro"/>
</dbReference>
<keyword evidence="2 6" id="KW-0210">Decarboxylase</keyword>
<dbReference type="STRING" id="1230458.C484_15113"/>
<comment type="pathway">
    <text evidence="6">Cofactor biosynthesis; coenzyme A biosynthesis.</text>
</comment>
<feature type="region of interest" description="Disordered" evidence="8">
    <location>
        <begin position="350"/>
        <end position="406"/>
    </location>
</feature>
<dbReference type="HAMAP" id="MF_01610">
    <property type="entry name" value="MfnA_decarbox"/>
    <property type="match status" value="1"/>
</dbReference>
<evidence type="ECO:0000256" key="6">
    <source>
        <dbReference type="HAMAP-Rule" id="MF_01610"/>
    </source>
</evidence>
<dbReference type="EMBL" id="AOIL01000050">
    <property type="protein sequence ID" value="ELY88934.1"/>
    <property type="molecule type" value="Genomic_DNA"/>
</dbReference>
<name>L9ZRF5_9EURY</name>
<proteinExistence type="inferred from homology"/>
<dbReference type="Gene3D" id="3.40.640.10">
    <property type="entry name" value="Type I PLP-dependent aspartate aminotransferase-like (Major domain)"/>
    <property type="match status" value="1"/>
</dbReference>
<dbReference type="InterPro" id="IPR015422">
    <property type="entry name" value="PyrdxlP-dep_Trfase_small"/>
</dbReference>
<dbReference type="EC" id="4.1.1.11" evidence="6"/>
<comment type="similarity">
    <text evidence="6">Belongs to the group II decarboxylase family. MfnA subfamily.</text>
</comment>
<dbReference type="InterPro" id="IPR020931">
    <property type="entry name" value="MfnA"/>
</dbReference>
<comment type="catalytic activity">
    <reaction evidence="6">
        <text>L-aspartate + H(+) = beta-alanine + CO2</text>
        <dbReference type="Rhea" id="RHEA:19497"/>
        <dbReference type="ChEBI" id="CHEBI:15378"/>
        <dbReference type="ChEBI" id="CHEBI:16526"/>
        <dbReference type="ChEBI" id="CHEBI:29991"/>
        <dbReference type="ChEBI" id="CHEBI:57966"/>
        <dbReference type="EC" id="4.1.1.11"/>
    </reaction>
</comment>
<dbReference type="PANTHER" id="PTHR42735">
    <property type="match status" value="1"/>
</dbReference>
<dbReference type="NCBIfam" id="TIGR03812">
    <property type="entry name" value="tyr_de_CO2_Arch"/>
    <property type="match status" value="1"/>
</dbReference>
<comment type="cofactor">
    <cofactor evidence="1 6 7">
        <name>pyridoxal 5'-phosphate</name>
        <dbReference type="ChEBI" id="CHEBI:597326"/>
    </cofactor>
</comment>
<dbReference type="Proteomes" id="UP000011648">
    <property type="component" value="Unassembled WGS sequence"/>
</dbReference>
<dbReference type="PATRIC" id="fig|1230458.4.peg.3054"/>
<dbReference type="OrthoDB" id="56891at2157"/>
<dbReference type="AlphaFoldDB" id="L9ZRF5"/>
<evidence type="ECO:0000313" key="10">
    <source>
        <dbReference type="Proteomes" id="UP000011648"/>
    </source>
</evidence>
<comment type="similarity">
    <text evidence="5">Belongs to the group II decarboxylase family. Sphingosine-1-phosphate lyase subfamily.</text>
</comment>
<comment type="function">
    <text evidence="6">Catalyzes the decarboxylation of L-aspartate to produce beta-alanine.</text>
</comment>
<dbReference type="GO" id="GO:0015937">
    <property type="term" value="P:coenzyme A biosynthetic process"/>
    <property type="evidence" value="ECO:0007669"/>
    <property type="project" value="UniProtKB-UniRule"/>
</dbReference>
<evidence type="ECO:0000256" key="8">
    <source>
        <dbReference type="SAM" id="MobiDB-lite"/>
    </source>
</evidence>
<dbReference type="GO" id="GO:0004068">
    <property type="term" value="F:aspartate 1-decarboxylase activity"/>
    <property type="evidence" value="ECO:0007669"/>
    <property type="project" value="UniProtKB-UniRule"/>
</dbReference>
<sequence length="406" mass="42629">MQIEPQAFDRVLSSMCTEPHPVAREAAERFLATNPGDPGTYPAISALEDEAIERLGEIAGLADPAGYVTSGGTEANIQAVRIARERAEMATPTVVMPESGHFSFQKAATLLGVDLQLVPTDDDHRADLDAVRACADDDTALLVGVAGTTEYGRVDPIPELGDIAQSVDAMLHVDAAWGGFVLPFTDHDWNFDHASVDTMAIDPHKMGQAAVPAGGLLVQEDTLLDELAVDTPYLESTSQATLTGTRSGAGVASAVAAMDELWPAGYREQYTRSQANAEWLADALTARGYDVVTPELPLVAADVPAATFEALRDAGWRISRTGTDDLRIVCMPHVTRKMLEAFVADLDDLGGQPGTAGTETSPRPAESGPAGANLNSTPHSGGSETDQSRTCRNGSTPGSAGDSSSD</sequence>
<keyword evidence="10" id="KW-1185">Reference proteome</keyword>
<keyword evidence="3 6" id="KW-0663">Pyridoxal phosphate</keyword>
<dbReference type="GO" id="GO:0030170">
    <property type="term" value="F:pyridoxal phosphate binding"/>
    <property type="evidence" value="ECO:0007669"/>
    <property type="project" value="UniProtKB-UniRule"/>
</dbReference>
<dbReference type="Gene3D" id="3.90.1150.10">
    <property type="entry name" value="Aspartate Aminotransferase, domain 1"/>
    <property type="match status" value="1"/>
</dbReference>
<feature type="compositionally biased region" description="Polar residues" evidence="8">
    <location>
        <begin position="373"/>
        <end position="406"/>
    </location>
</feature>
<keyword evidence="4 6" id="KW-0456">Lyase</keyword>
<evidence type="ECO:0000256" key="5">
    <source>
        <dbReference type="ARBA" id="ARBA00038302"/>
    </source>
</evidence>
<evidence type="ECO:0000256" key="3">
    <source>
        <dbReference type="ARBA" id="ARBA00022898"/>
    </source>
</evidence>
<dbReference type="PANTHER" id="PTHR42735:SF6">
    <property type="entry name" value="SPHINGOSINE-1-PHOSPHATE LYASE 1"/>
    <property type="match status" value="1"/>
</dbReference>
<dbReference type="InterPro" id="IPR015424">
    <property type="entry name" value="PyrdxlP-dep_Trfase"/>
</dbReference>
<evidence type="ECO:0000256" key="7">
    <source>
        <dbReference type="PIRSR" id="PIRSR602129-50"/>
    </source>
</evidence>
<dbReference type="UniPathway" id="UPA00241"/>
<dbReference type="Pfam" id="PF00282">
    <property type="entry name" value="Pyridoxal_deC"/>
    <property type="match status" value="1"/>
</dbReference>
<gene>
    <name evidence="6" type="primary">mfnA</name>
    <name evidence="9" type="ORF">C484_15113</name>
</gene>
<evidence type="ECO:0000256" key="2">
    <source>
        <dbReference type="ARBA" id="ARBA00022793"/>
    </source>
</evidence>
<dbReference type="RefSeq" id="WP_006826692.1">
    <property type="nucleotide sequence ID" value="NZ_AOIL01000050.1"/>
</dbReference>
<organism evidence="9 10">
    <name type="scientific">Natrialba taiwanensis DSM 12281</name>
    <dbReference type="NCBI Taxonomy" id="1230458"/>
    <lineage>
        <taxon>Archaea</taxon>
        <taxon>Methanobacteriati</taxon>
        <taxon>Methanobacteriota</taxon>
        <taxon>Stenosarchaea group</taxon>
        <taxon>Halobacteria</taxon>
        <taxon>Halobacteriales</taxon>
        <taxon>Natrialbaceae</taxon>
        <taxon>Natrialba</taxon>
    </lineage>
</organism>
<reference evidence="9 10" key="1">
    <citation type="journal article" date="2014" name="PLoS Genet.">
        <title>Phylogenetically driven sequencing of extremely halophilic archaea reveals strategies for static and dynamic osmo-response.</title>
        <authorList>
            <person name="Becker E.A."/>
            <person name="Seitzer P.M."/>
            <person name="Tritt A."/>
            <person name="Larsen D."/>
            <person name="Krusor M."/>
            <person name="Yao A.I."/>
            <person name="Wu D."/>
            <person name="Madern D."/>
            <person name="Eisen J.A."/>
            <person name="Darling A.E."/>
            <person name="Facciotti M.T."/>
        </authorList>
    </citation>
    <scope>NUCLEOTIDE SEQUENCE [LARGE SCALE GENOMIC DNA]</scope>
    <source>
        <strain evidence="9 10">DSM 12281</strain>
    </source>
</reference>
<comment type="caution">
    <text evidence="9">The sequence shown here is derived from an EMBL/GenBank/DDBJ whole genome shotgun (WGS) entry which is preliminary data.</text>
</comment>
<dbReference type="InterPro" id="IPR002129">
    <property type="entry name" value="PyrdxlP-dep_de-COase"/>
</dbReference>
<dbReference type="SUPFAM" id="SSF53383">
    <property type="entry name" value="PLP-dependent transferases"/>
    <property type="match status" value="1"/>
</dbReference>
<dbReference type="InterPro" id="IPR015421">
    <property type="entry name" value="PyrdxlP-dep_Trfase_major"/>
</dbReference>
<accession>L9ZRF5</accession>
<evidence type="ECO:0000313" key="9">
    <source>
        <dbReference type="EMBL" id="ELY88934.1"/>
    </source>
</evidence>
<protein>
    <recommendedName>
        <fullName evidence="6">Probable L-aspartate decarboxylase</fullName>
        <shortName evidence="6">ADC</shortName>
        <ecNumber evidence="6">4.1.1.11</ecNumber>
    </recommendedName>
</protein>
<dbReference type="InterPro" id="IPR050477">
    <property type="entry name" value="GrpII_AminoAcid_Decarb"/>
</dbReference>
<feature type="modified residue" description="N6-(pyridoxal phosphate)lysine" evidence="6 7">
    <location>
        <position position="205"/>
    </location>
</feature>